<reference evidence="2 3" key="1">
    <citation type="journal article" date="2010" name="Nature">
        <title>The Ectocarpus genome and the independent evolution of multicellularity in brown algae.</title>
        <authorList>
            <person name="Cock J.M."/>
            <person name="Sterck L."/>
            <person name="Rouze P."/>
            <person name="Scornet D."/>
            <person name="Allen A.E."/>
            <person name="Amoutzias G."/>
            <person name="Anthouard V."/>
            <person name="Artiguenave F."/>
            <person name="Aury J.M."/>
            <person name="Badger J.H."/>
            <person name="Beszteri B."/>
            <person name="Billiau K."/>
            <person name="Bonnet E."/>
            <person name="Bothwell J.H."/>
            <person name="Bowler C."/>
            <person name="Boyen C."/>
            <person name="Brownlee C."/>
            <person name="Carrano C.J."/>
            <person name="Charrier B."/>
            <person name="Cho G.Y."/>
            <person name="Coelho S.M."/>
            <person name="Collen J."/>
            <person name="Corre E."/>
            <person name="Da Silva C."/>
            <person name="Delage L."/>
            <person name="Delaroque N."/>
            <person name="Dittami S.M."/>
            <person name="Doulbeau S."/>
            <person name="Elias M."/>
            <person name="Farnham G."/>
            <person name="Gachon C.M."/>
            <person name="Gschloessl B."/>
            <person name="Heesch S."/>
            <person name="Jabbari K."/>
            <person name="Jubin C."/>
            <person name="Kawai H."/>
            <person name="Kimura K."/>
            <person name="Kloareg B."/>
            <person name="Kupper F.C."/>
            <person name="Lang D."/>
            <person name="Le Bail A."/>
            <person name="Leblanc C."/>
            <person name="Lerouge P."/>
            <person name="Lohr M."/>
            <person name="Lopez P.J."/>
            <person name="Martens C."/>
            <person name="Maumus F."/>
            <person name="Michel G."/>
            <person name="Miranda-Saavedra D."/>
            <person name="Morales J."/>
            <person name="Moreau H."/>
            <person name="Motomura T."/>
            <person name="Nagasato C."/>
            <person name="Napoli C.A."/>
            <person name="Nelson D.R."/>
            <person name="Nyvall-Collen P."/>
            <person name="Peters A.F."/>
            <person name="Pommier C."/>
            <person name="Potin P."/>
            <person name="Poulain J."/>
            <person name="Quesneville H."/>
            <person name="Read B."/>
            <person name="Rensing S.A."/>
            <person name="Ritter A."/>
            <person name="Rousvoal S."/>
            <person name="Samanta M."/>
            <person name="Samson G."/>
            <person name="Schroeder D.C."/>
            <person name="Segurens B."/>
            <person name="Strittmatter M."/>
            <person name="Tonon T."/>
            <person name="Tregear J.W."/>
            <person name="Valentin K."/>
            <person name="von Dassow P."/>
            <person name="Yamagishi T."/>
            <person name="Van de Peer Y."/>
            <person name="Wincker P."/>
        </authorList>
    </citation>
    <scope>NUCLEOTIDE SEQUENCE [LARGE SCALE GENOMIC DNA]</scope>
    <source>
        <strain evidence="3">Ec32 / CCAP1310/4</strain>
    </source>
</reference>
<feature type="domain" description="Agd3 deacetylase" evidence="1">
    <location>
        <begin position="336"/>
        <end position="482"/>
    </location>
</feature>
<evidence type="ECO:0000313" key="2">
    <source>
        <dbReference type="EMBL" id="CBN75521.1"/>
    </source>
</evidence>
<proteinExistence type="predicted"/>
<organism evidence="2 3">
    <name type="scientific">Ectocarpus siliculosus</name>
    <name type="common">Brown alga</name>
    <name type="synonym">Conferva siliculosa</name>
    <dbReference type="NCBI Taxonomy" id="2880"/>
    <lineage>
        <taxon>Eukaryota</taxon>
        <taxon>Sar</taxon>
        <taxon>Stramenopiles</taxon>
        <taxon>Ochrophyta</taxon>
        <taxon>PX clade</taxon>
        <taxon>Phaeophyceae</taxon>
        <taxon>Ectocarpales</taxon>
        <taxon>Ectocarpaceae</taxon>
        <taxon>Ectocarpus</taxon>
    </lineage>
</organism>
<keyword evidence="3" id="KW-1185">Reference proteome</keyword>
<dbReference type="AlphaFoldDB" id="D8LD68"/>
<gene>
    <name evidence="2" type="ORF">Esi_0114_0041</name>
</gene>
<sequence>MAGGAAVARVVPSTLTTNPREFNIFTRPVLVTNLATTGNGTATVMAEYVDDSGANVPSSLSFPSVAAMAYASDDGYEELHLFFSVAWFDTGSWAWAHFFIEWGTKGVFQGERRFYLAGMVDDLFLATGVFEYDGDTNEGAEVRLTSSDMSAFASFESSLNSQYGSSIVTEWPFNGLGILEVVDSAFVLDIANADIALLPKGQQVSGDAPRRLAGYRRPRHDGRVRRRLLGRGRSARMGAGQPGHVLVAEPHPLAPLEGRPGGVGLHHRGRRDNYNWRSLTSPGITGHFNKFCLTSATSNLMKDSCMRVYKPRGLRTLCQTLTCAPGDNTYDGVQTDVSLISSVSQFHSIYTTESNNGFSGFQNVPRYPTFVYFNCATGNCLVNENEFIRRSTCGCSNLNPAEDQGSCSLCDDIQSFGNVEALYETEAKTTTRQILMGRRDKYMFHQANVVQNSAVPGGSLLAYWYQEVMELFSQFISFPVTLACPDRRGRRYHRAS</sequence>
<dbReference type="Pfam" id="PF25115">
    <property type="entry name" value="Agd3_CE"/>
    <property type="match status" value="1"/>
</dbReference>
<dbReference type="InterPro" id="IPR056826">
    <property type="entry name" value="Agd3_CE"/>
</dbReference>
<dbReference type="OrthoDB" id="5151256at2759"/>
<accession>D8LD68</accession>
<dbReference type="EMBL" id="FN647832">
    <property type="protein sequence ID" value="CBN75521.1"/>
    <property type="molecule type" value="Genomic_DNA"/>
</dbReference>
<dbReference type="Proteomes" id="UP000002630">
    <property type="component" value="Linkage Group LG03"/>
</dbReference>
<evidence type="ECO:0000259" key="1">
    <source>
        <dbReference type="Pfam" id="PF25115"/>
    </source>
</evidence>
<dbReference type="InParanoid" id="D8LD68"/>
<protein>
    <recommendedName>
        <fullName evidence="1">Agd3 deacetylase domain-containing protein</fullName>
    </recommendedName>
</protein>
<name>D8LD68_ECTSI</name>
<evidence type="ECO:0000313" key="3">
    <source>
        <dbReference type="Proteomes" id="UP000002630"/>
    </source>
</evidence>
<dbReference type="EMBL" id="FN649728">
    <property type="protein sequence ID" value="CBN75521.1"/>
    <property type="molecule type" value="Genomic_DNA"/>
</dbReference>